<dbReference type="InterPro" id="IPR004006">
    <property type="entry name" value="DhaK_dom"/>
</dbReference>
<feature type="domain" description="DhaK" evidence="1">
    <location>
        <begin position="7"/>
        <end position="46"/>
    </location>
</feature>
<comment type="caution">
    <text evidence="2">The sequence shown here is derived from an EMBL/GenBank/DDBJ whole genome shotgun (WGS) entry which is preliminary data.</text>
</comment>
<gene>
    <name evidence="2" type="ORF">ACFFHQ_09865</name>
</gene>
<dbReference type="EMBL" id="JBHLVN010000048">
    <property type="protein sequence ID" value="MFC0297731.1"/>
    <property type="molecule type" value="Genomic_DNA"/>
</dbReference>
<dbReference type="RefSeq" id="WP_245629319.1">
    <property type="nucleotide sequence ID" value="NZ_JBHLVN010000048.1"/>
</dbReference>
<organism evidence="2 3">
    <name type="scientific">Geobacillus jurassicus</name>
    <dbReference type="NCBI Taxonomy" id="235932"/>
    <lineage>
        <taxon>Bacteria</taxon>
        <taxon>Bacillati</taxon>
        <taxon>Bacillota</taxon>
        <taxon>Bacilli</taxon>
        <taxon>Bacillales</taxon>
        <taxon>Anoxybacillaceae</taxon>
        <taxon>Geobacillus</taxon>
    </lineage>
</organism>
<evidence type="ECO:0000313" key="3">
    <source>
        <dbReference type="Proteomes" id="UP001589785"/>
    </source>
</evidence>
<protein>
    <recommendedName>
        <fullName evidence="1">DhaK domain-containing protein</fullName>
    </recommendedName>
</protein>
<keyword evidence="3" id="KW-1185">Reference proteome</keyword>
<proteinExistence type="predicted"/>
<accession>A0ABV6GU54</accession>
<dbReference type="Proteomes" id="UP001589785">
    <property type="component" value="Unassembled WGS sequence"/>
</dbReference>
<dbReference type="PROSITE" id="PS51481">
    <property type="entry name" value="DHAK"/>
    <property type="match status" value="1"/>
</dbReference>
<name>A0ABV6GU54_9BACL</name>
<evidence type="ECO:0000313" key="2">
    <source>
        <dbReference type="EMBL" id="MFC0297731.1"/>
    </source>
</evidence>
<evidence type="ECO:0000259" key="1">
    <source>
        <dbReference type="PROSITE" id="PS51481"/>
    </source>
</evidence>
<sequence length="46" mass="5178">MKKLINDPQRVVDDMLKGFVASHSRQVRRIPGTNVIVRKESGETNG</sequence>
<reference evidence="2 3" key="1">
    <citation type="submission" date="2024-09" db="EMBL/GenBank/DDBJ databases">
        <authorList>
            <person name="Sun Q."/>
            <person name="Mori K."/>
        </authorList>
    </citation>
    <scope>NUCLEOTIDE SEQUENCE [LARGE SCALE GENOMIC DNA]</scope>
    <source>
        <strain evidence="2 3">CCM 7224</strain>
    </source>
</reference>